<dbReference type="Proteomes" id="UP001642484">
    <property type="component" value="Unassembled WGS sequence"/>
</dbReference>
<dbReference type="EMBL" id="CAXAMN010022373">
    <property type="protein sequence ID" value="CAK9068833.1"/>
    <property type="molecule type" value="Genomic_DNA"/>
</dbReference>
<sequence length="2393" mass="257736">MRWTVGSLGVLWAAWVTAETPSEATEQRRLQIFDPFVTSTFPVGTGITVHLSGSKTASGVDSGQLDLLVGEVLFGLSLDLPLGYYFNVHQARVRIVFAYLTQNEARSGECAPDQLGPVSDQVVQAPLSSRYGAPAEQGLGTSSLQVMLSGGATFVQDGDYRLCFSDDGSFASGHADLLNVLIRVQAYVTSRLPAGSGLTVFFENGQMQSAEDGESIILSAGQPITGISLHLPLLSIFDASSLRLKAINASVTRDEAVDGACAAGSAWELPTEVVDVPLSASLGVETLHSQGTRFANTSLSVPIHFNSAGQARLCYSDDGSFSTNHVDLISVLITAEGIFSSCEVAGCQAARTFRCYALLGISAEVGSCVLPIEGVGYSSSGYVSWSAQVDALYSGNGEPLPFDVPRCGQFPADPGAFCVGDCAGNRSFPLSSSNSVTMPPSGPLTASRDARTTAVCYCTDVVGCDLPTGQSNFFQAIGLVQLFTASVMPIGEFACTTSSSGVLASIPFGACVFCPPGGCPFEGAARILFARQPEPWNTQTLPAWHPQHRCRHAVHESFLLPAAAEASQLDGGPRSELKRFRPTEGYTLPNWPTFVPRGNWLDICFNPDINSDPSGWFKVGEVAVLDASLASSSTVPSHSASPPPKQVGQMGQISMSRSLLPYRNPSNVVGLNVGGGIRLATLVITEDSSTREACQKSRPTEVNGLTRADASAYGGTVRGERVVFDGGEVGKSISFPTVATVVVCYCPNLGGLDEFGEQVCLGSPYWVPVGAIVIAGPLPNQYWLLPTMKIFRFEYLGVNLEDGDMLRLVLESQSCSAFTTPERMCLQPNEDPMNGHPLCGSTRLTANSGLMRTTTLASTRIACDELNGNCQSVPLSSVETTSTGLRLTFAGSTSSGGGLGELGLRSGDVLVLGAGVQCGANCSQPMLDMAKGFLGFQGLESYLPLDDGSLQTALDVVGSRTASYIGAVIKKKEDIHVQICEFQDVQIVSRGGAPMEASQAWTLVLWVRIEKAGWYTICGVADSDGVLENGEVEIGLASAPWAEGAPFLRQEGGPGAGEQAITGSASSGVWTHVAVVYGGSMSGTLRFYLEGALVYERLDVNLNLASLPLQCAGRVSAFEGNASDGYMDLDEIRWYNVPLSSEDVAALFNAADGGVLDAQQAPGAPIGIAVEATENPSVFTVQQGSFAAAPVPPQFITSGGQWRRSNRGVIRGELMSSMERRLKLCWERGNRAADAGIVEFVAQSSMTELGIWPTQREWSKSSPFILTFKTGSAEATPGIRYTQAEGHMSLSITYLNQAAIRHMGSSAQGPFVSSFNLESDEWDEASQSTCGIIFRELWSSDPARGFPLPLGCFYRSLTTDMREIVVIFEKRNGLSPDTSYQIVMNAATTNEMVANQEDQKPEVRRFAAETVLSQTEDPDFLDFCKREPRRCARPLLRLAEKAEQDSAEAAAAAGGYSSGQEKSEKVAAIQAASNLAAGVHALKCLVNLSAVPAVAEELVSLNAPKRLTEALRAGWLEGRAQMAHWYSMLLANVSTCKKGQEALCADEGMLKFLVAAYLTTPRLPARDGYEDPLLWLGAVLVNVLVLPEGRKLLAIGKSQELEMLFGEMSDRSRRADMVNAAKNVCLDMDCHEALVATDLMLHMARFLCPWDTMDTEHRSALPSVLRESLEKEGAALTGDLVVRSAAAVCCIGLCRSLAGREYLRTFVQVFRSWKEAEPDATVKDNLVWKGLFFISSNDDHEGYRYSALEVGKVFSNADYLYQLGKALRSVEGAGNNDPQFAVDVGLEIVGGDETTNLVTLQDGSTRLQLQMMGGQYSTAKISRGNLLSIWLEPLTAWQLPTSCGDRTDLSVEAGSMRIHCFVIFGTFRRCGEVVNCAGKPVVPFATQIPWIEVEMPPNMNDLFGPLIYEMDIYSLKLPSSGALPHRLMVQIMKDDSTKPHFRVATGRFYNAPTREFATIGRVLTSPQNGLEPFEGVPTHVLYVMLQLAVPLRGFDRTQPPPNVRPDSSFVIQAPPGFRMLEAVPVIHEGSGLGKVTLSDEGDAVSRLNETRQPAPTGFGTPDLSGWSFLGREATYKLLDRSLIPAMTSLVMGLRVYPGNTSLPITNTLNLWSVQVFSPGDHNDTVVNFSAKFYRTGLGGVPVLGRLQNALIQPVDPMVSSAVPIIQPLSIFFRAVEDVPAGGSVDVESSGWQLMVSQELQNWGDGEMPAISSSVMAMISAPPLRWLFWKKTGEELEKGLEKVQAVYGQDGPKFLHFTCHPIKRRCGFTFFERGKAYTSLAQFLGNLVYMPVLLDWYGHFLGDSPRLYVFLFPVNIWLLEIAQGLAIQWIFGQNVAWCYADYADELLTFIRLGHAICSFPTRKAASVFDFGDPCAAIDLDAGLGDSEIGRLKGG</sequence>
<dbReference type="InterPro" id="IPR007205">
    <property type="entry name" value="Protein_HGH1_N"/>
</dbReference>
<keyword evidence="1" id="KW-0732">Signal</keyword>
<feature type="chain" id="PRO_5045318829" description="Protein HGH1 N-terminal domain-containing protein" evidence="1">
    <location>
        <begin position="19"/>
        <end position="2393"/>
    </location>
</feature>
<dbReference type="SUPFAM" id="SSF49899">
    <property type="entry name" value="Concanavalin A-like lectins/glucanases"/>
    <property type="match status" value="1"/>
</dbReference>
<evidence type="ECO:0000313" key="4">
    <source>
        <dbReference type="Proteomes" id="UP001642484"/>
    </source>
</evidence>
<evidence type="ECO:0000313" key="3">
    <source>
        <dbReference type="EMBL" id="CAK9068833.1"/>
    </source>
</evidence>
<dbReference type="InterPro" id="IPR013320">
    <property type="entry name" value="ConA-like_dom_sf"/>
</dbReference>
<keyword evidence="4" id="KW-1185">Reference proteome</keyword>
<organism evidence="3 4">
    <name type="scientific">Durusdinium trenchii</name>
    <dbReference type="NCBI Taxonomy" id="1381693"/>
    <lineage>
        <taxon>Eukaryota</taxon>
        <taxon>Sar</taxon>
        <taxon>Alveolata</taxon>
        <taxon>Dinophyceae</taxon>
        <taxon>Suessiales</taxon>
        <taxon>Symbiodiniaceae</taxon>
        <taxon>Durusdinium</taxon>
    </lineage>
</organism>
<dbReference type="PANTHER" id="PTHR13387">
    <property type="entry name" value="PROTEIN HGH1 HOMOLOG"/>
    <property type="match status" value="1"/>
</dbReference>
<dbReference type="InterPro" id="IPR039717">
    <property type="entry name" value="Hgh1"/>
</dbReference>
<dbReference type="Pfam" id="PF04063">
    <property type="entry name" value="DUF383"/>
    <property type="match status" value="1"/>
</dbReference>
<reference evidence="3 4" key="1">
    <citation type="submission" date="2024-02" db="EMBL/GenBank/DDBJ databases">
        <authorList>
            <person name="Chen Y."/>
            <person name="Shah S."/>
            <person name="Dougan E. K."/>
            <person name="Thang M."/>
            <person name="Chan C."/>
        </authorList>
    </citation>
    <scope>NUCLEOTIDE SEQUENCE [LARGE SCALE GENOMIC DNA]</scope>
</reference>
<dbReference type="InterPro" id="IPR011989">
    <property type="entry name" value="ARM-like"/>
</dbReference>
<feature type="signal peptide" evidence="1">
    <location>
        <begin position="1"/>
        <end position="18"/>
    </location>
</feature>
<dbReference type="Pfam" id="PF13385">
    <property type="entry name" value="Laminin_G_3"/>
    <property type="match status" value="1"/>
</dbReference>
<accession>A0ABP0NYH3</accession>
<dbReference type="Gene3D" id="2.60.120.200">
    <property type="match status" value="1"/>
</dbReference>
<comment type="caution">
    <text evidence="3">The sequence shown here is derived from an EMBL/GenBank/DDBJ whole genome shotgun (WGS) entry which is preliminary data.</text>
</comment>
<protein>
    <recommendedName>
        <fullName evidence="2">Protein HGH1 N-terminal domain-containing protein</fullName>
    </recommendedName>
</protein>
<evidence type="ECO:0000259" key="2">
    <source>
        <dbReference type="Pfam" id="PF04063"/>
    </source>
</evidence>
<dbReference type="Gene3D" id="1.25.10.10">
    <property type="entry name" value="Leucine-rich Repeat Variant"/>
    <property type="match status" value="1"/>
</dbReference>
<name>A0ABP0NYH3_9DINO</name>
<dbReference type="PANTHER" id="PTHR13387:SF9">
    <property type="entry name" value="PROTEIN HGH1 HOMOLOG"/>
    <property type="match status" value="1"/>
</dbReference>
<gene>
    <name evidence="3" type="ORF">CCMP2556_LOCUS33834</name>
</gene>
<evidence type="ECO:0000256" key="1">
    <source>
        <dbReference type="SAM" id="SignalP"/>
    </source>
</evidence>
<feature type="domain" description="Protein HGH1 N-terminal" evidence="2">
    <location>
        <begin position="1519"/>
        <end position="1666"/>
    </location>
</feature>
<proteinExistence type="predicted"/>